<dbReference type="InterPro" id="IPR003593">
    <property type="entry name" value="AAA+_ATPase"/>
</dbReference>
<dbReference type="SUPFAM" id="SSF52540">
    <property type="entry name" value="P-loop containing nucleoside triphosphate hydrolases"/>
    <property type="match status" value="1"/>
</dbReference>
<dbReference type="SMART" id="SM01086">
    <property type="entry name" value="ClpB_D2-small"/>
    <property type="match status" value="1"/>
</dbReference>
<name>A0A2J7QRE5_9NEOP</name>
<evidence type="ECO:0000313" key="6">
    <source>
        <dbReference type="EMBL" id="PNF31159.1"/>
    </source>
</evidence>
<feature type="repeat" description="ANK" evidence="3">
    <location>
        <begin position="126"/>
        <end position="158"/>
    </location>
</feature>
<evidence type="ECO:0000256" key="1">
    <source>
        <dbReference type="ARBA" id="ARBA00022741"/>
    </source>
</evidence>
<sequence length="618" mass="69895">MYKVLQCGKNDFKLLRTFARKRGKFFTLFRNVICLVSCEKAYQRLLPVFRSRGVTFIADTYVSKYSEELWKLKLPVLLSSGVALLLAFCSERPNDTRLFRAAKYGNAEEIRRLSAEGFDVNVRHPLGWTALHVAAVNGNIEAVEALLKAGADPNLGDDFISAHRTGIEIGLHAIDVIMRREHEFTDILSNRASFRGFTALHYAVIIEDIDIVRALLEGGADPTIKNDSGYLPVDFSQKLPAIRDMLIKSSIEFTEMQSRKEAEERRRFPLEQRLKQQIVGQEGAITTVASTIRRKENGWIDDQHPLVFLFLGSSGIGKTELAKQLAKYLHKKKDSAFIRIDMSEYQEKHEVAKLIGAPPGYVGHDDGGQLTKRLSMFPNAVVLFDEVDKAHPDVLTVLLQLFDEGRLTDGKGKTIECKGAIFIMTSNLASDEIAQHALQLRKEAKQIRDKRLEGKIDEDDTPENITISRNFKEKIVQPVLKRHFRRDEFLGRINEIVYFLPFSHSELLQLVAKELNFWAQKALEKHKIKLVWEHSVLAILADGYDVHYGARSIKYEVERRVVNQLAAAHEQGIIGNGCIVKLGESPASESGSGSIKLWVKLKEGAEFIDIDEKKYPLP</sequence>
<dbReference type="SMART" id="SM00382">
    <property type="entry name" value="AAA"/>
    <property type="match status" value="1"/>
</dbReference>
<dbReference type="InterPro" id="IPR003959">
    <property type="entry name" value="ATPase_AAA_core"/>
</dbReference>
<keyword evidence="3" id="KW-0040">ANK repeat</keyword>
<dbReference type="OrthoDB" id="47330at2759"/>
<feature type="domain" description="Clp ATPase C-terminal" evidence="5">
    <location>
        <begin position="502"/>
        <end position="597"/>
    </location>
</feature>
<dbReference type="InterPro" id="IPR002110">
    <property type="entry name" value="Ankyrin_rpt"/>
</dbReference>
<reference evidence="6 7" key="1">
    <citation type="submission" date="2017-12" db="EMBL/GenBank/DDBJ databases">
        <title>Hemimetabolous genomes reveal molecular basis of termite eusociality.</title>
        <authorList>
            <person name="Harrison M.C."/>
            <person name="Jongepier E."/>
            <person name="Robertson H.M."/>
            <person name="Arning N."/>
            <person name="Bitard-Feildel T."/>
            <person name="Chao H."/>
            <person name="Childers C.P."/>
            <person name="Dinh H."/>
            <person name="Doddapaneni H."/>
            <person name="Dugan S."/>
            <person name="Gowin J."/>
            <person name="Greiner C."/>
            <person name="Han Y."/>
            <person name="Hu H."/>
            <person name="Hughes D.S.T."/>
            <person name="Huylmans A.-K."/>
            <person name="Kemena C."/>
            <person name="Kremer L.P.M."/>
            <person name="Lee S.L."/>
            <person name="Lopez-Ezquerra A."/>
            <person name="Mallet L."/>
            <person name="Monroy-Kuhn J.M."/>
            <person name="Moser A."/>
            <person name="Murali S.C."/>
            <person name="Muzny D.M."/>
            <person name="Otani S."/>
            <person name="Piulachs M.-D."/>
            <person name="Poelchau M."/>
            <person name="Qu J."/>
            <person name="Schaub F."/>
            <person name="Wada-Katsumata A."/>
            <person name="Worley K.C."/>
            <person name="Xie Q."/>
            <person name="Ylla G."/>
            <person name="Poulsen M."/>
            <person name="Gibbs R.A."/>
            <person name="Schal C."/>
            <person name="Richards S."/>
            <person name="Belles X."/>
            <person name="Korb J."/>
            <person name="Bornberg-Bauer E."/>
        </authorList>
    </citation>
    <scope>NUCLEOTIDE SEQUENCE [LARGE SCALE GENOMIC DNA]</scope>
    <source>
        <tissue evidence="6">Whole body</tissue>
    </source>
</reference>
<evidence type="ECO:0000259" key="4">
    <source>
        <dbReference type="SMART" id="SM00382"/>
    </source>
</evidence>
<keyword evidence="2" id="KW-0067">ATP-binding</keyword>
<accession>A0A2J7QRE5</accession>
<dbReference type="PANTHER" id="PTHR11638">
    <property type="entry name" value="ATP-DEPENDENT CLP PROTEASE"/>
    <property type="match status" value="1"/>
</dbReference>
<dbReference type="GO" id="GO:0016887">
    <property type="term" value="F:ATP hydrolysis activity"/>
    <property type="evidence" value="ECO:0007669"/>
    <property type="project" value="InterPro"/>
</dbReference>
<comment type="caution">
    <text evidence="6">The sequence shown here is derived from an EMBL/GenBank/DDBJ whole genome shotgun (WGS) entry which is preliminary data.</text>
</comment>
<dbReference type="GO" id="GO:0034605">
    <property type="term" value="P:cellular response to heat"/>
    <property type="evidence" value="ECO:0007669"/>
    <property type="project" value="TreeGrafter"/>
</dbReference>
<evidence type="ECO:0000259" key="5">
    <source>
        <dbReference type="SMART" id="SM01086"/>
    </source>
</evidence>
<dbReference type="STRING" id="105785.A0A2J7QRE5"/>
<dbReference type="Pfam" id="PF12796">
    <property type="entry name" value="Ank_2"/>
    <property type="match status" value="1"/>
</dbReference>
<dbReference type="GO" id="GO:0005739">
    <property type="term" value="C:mitochondrion"/>
    <property type="evidence" value="ECO:0007669"/>
    <property type="project" value="TreeGrafter"/>
</dbReference>
<dbReference type="GO" id="GO:0005524">
    <property type="term" value="F:ATP binding"/>
    <property type="evidence" value="ECO:0007669"/>
    <property type="project" value="UniProtKB-KW"/>
</dbReference>
<organism evidence="6 7">
    <name type="scientific">Cryptotermes secundus</name>
    <dbReference type="NCBI Taxonomy" id="105785"/>
    <lineage>
        <taxon>Eukaryota</taxon>
        <taxon>Metazoa</taxon>
        <taxon>Ecdysozoa</taxon>
        <taxon>Arthropoda</taxon>
        <taxon>Hexapoda</taxon>
        <taxon>Insecta</taxon>
        <taxon>Pterygota</taxon>
        <taxon>Neoptera</taxon>
        <taxon>Polyneoptera</taxon>
        <taxon>Dictyoptera</taxon>
        <taxon>Blattodea</taxon>
        <taxon>Blattoidea</taxon>
        <taxon>Termitoidae</taxon>
        <taxon>Kalotermitidae</taxon>
        <taxon>Cryptotermitinae</taxon>
        <taxon>Cryptotermes</taxon>
    </lineage>
</organism>
<dbReference type="CDD" id="cd19499">
    <property type="entry name" value="RecA-like_ClpB_Hsp104-like"/>
    <property type="match status" value="1"/>
</dbReference>
<dbReference type="PRINTS" id="PR01415">
    <property type="entry name" value="ANKYRIN"/>
</dbReference>
<dbReference type="PRINTS" id="PR00300">
    <property type="entry name" value="CLPPROTEASEA"/>
</dbReference>
<dbReference type="EMBL" id="NEVH01011898">
    <property type="protein sequence ID" value="PNF31159.1"/>
    <property type="molecule type" value="Genomic_DNA"/>
</dbReference>
<dbReference type="Gene3D" id="1.25.40.20">
    <property type="entry name" value="Ankyrin repeat-containing domain"/>
    <property type="match status" value="1"/>
</dbReference>
<gene>
    <name evidence="6" type="primary">CLPB</name>
    <name evidence="6" type="ORF">B7P43_G15195</name>
</gene>
<dbReference type="PANTHER" id="PTHR11638:SF93">
    <property type="entry name" value="MITOCHONDRIAL DISAGGREGASE"/>
    <property type="match status" value="1"/>
</dbReference>
<dbReference type="Pfam" id="PF00023">
    <property type="entry name" value="Ank"/>
    <property type="match status" value="1"/>
</dbReference>
<dbReference type="Gene3D" id="3.40.50.300">
    <property type="entry name" value="P-loop containing nucleotide triphosphate hydrolases"/>
    <property type="match status" value="1"/>
</dbReference>
<keyword evidence="7" id="KW-1185">Reference proteome</keyword>
<dbReference type="PROSITE" id="PS50088">
    <property type="entry name" value="ANK_REPEAT"/>
    <property type="match status" value="2"/>
</dbReference>
<dbReference type="InParanoid" id="A0A2J7QRE5"/>
<dbReference type="Proteomes" id="UP000235965">
    <property type="component" value="Unassembled WGS sequence"/>
</dbReference>
<evidence type="ECO:0000256" key="3">
    <source>
        <dbReference type="PROSITE-ProRule" id="PRU00023"/>
    </source>
</evidence>
<dbReference type="Gene3D" id="1.10.8.60">
    <property type="match status" value="1"/>
</dbReference>
<evidence type="ECO:0000313" key="7">
    <source>
        <dbReference type="Proteomes" id="UP000235965"/>
    </source>
</evidence>
<dbReference type="Pfam" id="PF10431">
    <property type="entry name" value="ClpB_D2-small"/>
    <property type="match status" value="1"/>
</dbReference>
<feature type="domain" description="AAA+ ATPase" evidence="4">
    <location>
        <begin position="304"/>
        <end position="448"/>
    </location>
</feature>
<dbReference type="SUPFAM" id="SSF48403">
    <property type="entry name" value="Ankyrin repeat"/>
    <property type="match status" value="1"/>
</dbReference>
<dbReference type="InterPro" id="IPR019489">
    <property type="entry name" value="Clp_ATPase_C"/>
</dbReference>
<dbReference type="Pfam" id="PF07724">
    <property type="entry name" value="AAA_2"/>
    <property type="match status" value="1"/>
</dbReference>
<dbReference type="InterPro" id="IPR036770">
    <property type="entry name" value="Ankyrin_rpt-contain_sf"/>
</dbReference>
<dbReference type="InterPro" id="IPR027417">
    <property type="entry name" value="P-loop_NTPase"/>
</dbReference>
<proteinExistence type="predicted"/>
<protein>
    <submittedName>
        <fullName evidence="6">Putative caseinolytic peptidase B protein</fullName>
    </submittedName>
</protein>
<dbReference type="InterPro" id="IPR001270">
    <property type="entry name" value="ClpA/B"/>
</dbReference>
<dbReference type="AlphaFoldDB" id="A0A2J7QRE5"/>
<feature type="repeat" description="ANK" evidence="3">
    <location>
        <begin position="195"/>
        <end position="227"/>
    </location>
</feature>
<dbReference type="InterPro" id="IPR050130">
    <property type="entry name" value="ClpA_ClpB"/>
</dbReference>
<keyword evidence="1" id="KW-0547">Nucleotide-binding</keyword>
<dbReference type="SMART" id="SM00248">
    <property type="entry name" value="ANK"/>
    <property type="match status" value="3"/>
</dbReference>
<dbReference type="PROSITE" id="PS50297">
    <property type="entry name" value="ANK_REP_REGION"/>
    <property type="match status" value="2"/>
</dbReference>
<evidence type="ECO:0000256" key="2">
    <source>
        <dbReference type="ARBA" id="ARBA00022840"/>
    </source>
</evidence>